<dbReference type="EMBL" id="PPTT01000019">
    <property type="protein sequence ID" value="RDB67996.1"/>
    <property type="molecule type" value="Genomic_DNA"/>
</dbReference>
<evidence type="ECO:0000313" key="9">
    <source>
        <dbReference type="Proteomes" id="UP000253817"/>
    </source>
</evidence>
<gene>
    <name evidence="7" type="ORF">C1876_11285</name>
    <name evidence="8" type="ORF">DMP09_16330</name>
</gene>
<evidence type="ECO:0000256" key="4">
    <source>
        <dbReference type="ARBA" id="ARBA00023136"/>
    </source>
</evidence>
<protein>
    <submittedName>
        <fullName evidence="8">ABC transporter permease</fullName>
    </submittedName>
</protein>
<dbReference type="GO" id="GO:0140359">
    <property type="term" value="F:ABC-type transporter activity"/>
    <property type="evidence" value="ECO:0007669"/>
    <property type="project" value="InterPro"/>
</dbReference>
<evidence type="ECO:0000313" key="10">
    <source>
        <dbReference type="Proteomes" id="UP000270112"/>
    </source>
</evidence>
<feature type="domain" description="ABC-2 type transporter transmembrane" evidence="6">
    <location>
        <begin position="16"/>
        <end position="397"/>
    </location>
</feature>
<dbReference type="Proteomes" id="UP000253817">
    <property type="component" value="Unassembled WGS sequence"/>
</dbReference>
<keyword evidence="3 5" id="KW-1133">Transmembrane helix</keyword>
<feature type="transmembrane region" description="Helical" evidence="5">
    <location>
        <begin position="317"/>
        <end position="335"/>
    </location>
</feature>
<feature type="transmembrane region" description="Helical" evidence="5">
    <location>
        <begin position="18"/>
        <end position="37"/>
    </location>
</feature>
<dbReference type="EMBL" id="QICC01000117">
    <property type="protein sequence ID" value="RNM39632.1"/>
    <property type="molecule type" value="Genomic_DNA"/>
</dbReference>
<evidence type="ECO:0000256" key="5">
    <source>
        <dbReference type="SAM" id="Phobius"/>
    </source>
</evidence>
<dbReference type="RefSeq" id="WP_114546830.1">
    <property type="nucleotide sequence ID" value="NZ_PPTT01000019.1"/>
</dbReference>
<proteinExistence type="predicted"/>
<feature type="transmembrane region" description="Helical" evidence="5">
    <location>
        <begin position="205"/>
        <end position="228"/>
    </location>
</feature>
<dbReference type="AlphaFoldDB" id="A0A3N0ITI0"/>
<comment type="subcellular location">
    <subcellularLocation>
        <location evidence="1">Membrane</location>
        <topology evidence="1">Multi-pass membrane protein</topology>
    </subcellularLocation>
</comment>
<sequence length="407" mass="42936">MLNVFKGALLTLVREKAVFIWSLAFPLILATMFVFMFSNLDDTGQFEPIPTVVVTDANYDDATGFADMIDTLAEAGDDQMLDVTYVGTEQEARTMLEAGSEEGGGTYSGQASEGIVGYLTIDADGMPTVHVKAGTTPESVDNVNQSILKAISDGYVRNAALIKDVAATNPAALADPAAVEKLLDAGDMTEKIDVTHNPPKESVRFYFALLGMAALFGGQIGMIAICLTQPNLSALGARRAVGALSRAKTLAATLAASWVLTFACIVIAFLYIRFVAGVDFGGRDAACIGVIAAAALVATAFGTLLGSLPKINEGVKGGLLSGIVCFASLFAGLYGTPTMKLSDTINAAVPAAQLVNPAVQISQSFYSIMYYDTYQRTIEHVVILLVMAAVLFAASALFIRRQRYASL</sequence>
<feature type="transmembrane region" description="Helical" evidence="5">
    <location>
        <begin position="249"/>
        <end position="274"/>
    </location>
</feature>
<keyword evidence="2 5" id="KW-0812">Transmembrane</keyword>
<dbReference type="OrthoDB" id="3240057at2"/>
<evidence type="ECO:0000256" key="1">
    <source>
        <dbReference type="ARBA" id="ARBA00004141"/>
    </source>
</evidence>
<feature type="transmembrane region" description="Helical" evidence="5">
    <location>
        <begin position="380"/>
        <end position="399"/>
    </location>
</feature>
<dbReference type="InterPro" id="IPR013525">
    <property type="entry name" value="ABC2_TM"/>
</dbReference>
<reference evidence="10" key="2">
    <citation type="submission" date="2018-05" db="EMBL/GenBank/DDBJ databases">
        <title>Genome Sequencing of selected type strains of the family Eggerthellaceae.</title>
        <authorList>
            <person name="Danylec N."/>
            <person name="Stoll D.A."/>
            <person name="Doetsch A."/>
            <person name="Huch M."/>
        </authorList>
    </citation>
    <scope>NUCLEOTIDE SEQUENCE [LARGE SCALE GENOMIC DNA]</scope>
    <source>
        <strain evidence="10">DSM 16107</strain>
    </source>
</reference>
<evidence type="ECO:0000256" key="2">
    <source>
        <dbReference type="ARBA" id="ARBA00022692"/>
    </source>
</evidence>
<feature type="transmembrane region" description="Helical" evidence="5">
    <location>
        <begin position="286"/>
        <end position="305"/>
    </location>
</feature>
<reference evidence="8" key="3">
    <citation type="journal article" date="2019" name="Microbiol. Resour. Announc.">
        <title>Draft Genome Sequences of Type Strains of Gordonibacter faecihominis, Paraeggerthella hongkongensis, Parvibacter caecicola,Slackia equolifaciens, Slackia faecicanis, and Slackia isoflavoniconvertens.</title>
        <authorList>
            <person name="Danylec N."/>
            <person name="Stoll D.A."/>
            <person name="Dotsch A."/>
            <person name="Huch M."/>
        </authorList>
    </citation>
    <scope>NUCLEOTIDE SEQUENCE</scope>
    <source>
        <strain evidence="8">DSM 16107</strain>
    </source>
</reference>
<reference evidence="7 9" key="1">
    <citation type="journal article" date="2018" name="Elife">
        <title>Discovery and characterization of a prevalent human gut bacterial enzyme sufficient for the inactivation of a family of plant toxins.</title>
        <authorList>
            <person name="Koppel N."/>
            <person name="Bisanz J.E."/>
            <person name="Pandelia M.E."/>
            <person name="Turnbaugh P.J."/>
            <person name="Balskus E.P."/>
        </authorList>
    </citation>
    <scope>NUCLEOTIDE SEQUENCE [LARGE SCALE GENOMIC DNA]</scope>
    <source>
        <strain evidence="7 9">DSM 16107</strain>
    </source>
</reference>
<evidence type="ECO:0000313" key="8">
    <source>
        <dbReference type="EMBL" id="RNM39632.1"/>
    </source>
</evidence>
<accession>A0A3N0ITI0</accession>
<name>A0A3N0ITI0_9ACTN</name>
<evidence type="ECO:0000259" key="6">
    <source>
        <dbReference type="Pfam" id="PF12698"/>
    </source>
</evidence>
<dbReference type="Proteomes" id="UP000270112">
    <property type="component" value="Unassembled WGS sequence"/>
</dbReference>
<keyword evidence="4 5" id="KW-0472">Membrane</keyword>
<keyword evidence="9" id="KW-1185">Reference proteome</keyword>
<evidence type="ECO:0000313" key="7">
    <source>
        <dbReference type="EMBL" id="RDB67996.1"/>
    </source>
</evidence>
<evidence type="ECO:0000256" key="3">
    <source>
        <dbReference type="ARBA" id="ARBA00022989"/>
    </source>
</evidence>
<dbReference type="Pfam" id="PF12698">
    <property type="entry name" value="ABC2_membrane_3"/>
    <property type="match status" value="1"/>
</dbReference>
<dbReference type="GO" id="GO:0016020">
    <property type="term" value="C:membrane"/>
    <property type="evidence" value="ECO:0007669"/>
    <property type="project" value="UniProtKB-SubCell"/>
</dbReference>
<organism evidence="8 10">
    <name type="scientific">Eggerthella sinensis</name>
    <dbReference type="NCBI Taxonomy" id="242230"/>
    <lineage>
        <taxon>Bacteria</taxon>
        <taxon>Bacillati</taxon>
        <taxon>Actinomycetota</taxon>
        <taxon>Coriobacteriia</taxon>
        <taxon>Eggerthellales</taxon>
        <taxon>Eggerthellaceae</taxon>
        <taxon>Eggerthella</taxon>
    </lineage>
</organism>
<comment type="caution">
    <text evidence="8">The sequence shown here is derived from an EMBL/GenBank/DDBJ whole genome shotgun (WGS) entry which is preliminary data.</text>
</comment>